<evidence type="ECO:0000259" key="4">
    <source>
        <dbReference type="PROSITE" id="PS50994"/>
    </source>
</evidence>
<evidence type="ECO:0000256" key="3">
    <source>
        <dbReference type="ARBA" id="ARBA00022833"/>
    </source>
</evidence>
<feature type="domain" description="Integrase catalytic" evidence="4">
    <location>
        <begin position="76"/>
        <end position="170"/>
    </location>
</feature>
<dbReference type="PROSITE" id="PS50994">
    <property type="entry name" value="INTEGRASE"/>
    <property type="match status" value="1"/>
</dbReference>
<sequence length="504" mass="56747">MRLTRLEDTARLIGLMANVAFQDVQREDHKDIHDDEWILSWLKSKGTVELTDDVARKVKKRASHHRWDEATDEIYIMITRAGKELRVPKPGDRLQLCMIDRRVTSPKSPEGNGLTERVVKTIKFCFKKMALEKGLDWEWDELLWSLSLGYNAARQQSTKVSPFNLLFAQKAVVPPDLKGMPAMDFEKDILDDNDTQKPRTGMKVATKPAILKLVKVQKDGVVMLEDSTRLREKSTMQNIAPCHLQVKDQYDCSRAVSSKHPPCEVCRRTDGEASMLLCDACNRGYYIWCLTPALKHVPGGDWRLCPRCPNTEAEVSAAEMEEQSLVEKMGKMKLNIKEKLGFIVGIGADARLLAADVGPMRIVKKDAGQPWPASTKEQLVADEGRMGDLPDRIEWGEQGSLAEVVKKLMPGHLHEGHRTILSRKCSEQQARAKELRHAEKVPAMTKEEIEKRGNYRAWRKKYGVCDAVVTSPWFAVLDIALPLAVLASKKIHVGAGLQEPAVEG</sequence>
<gene>
    <name evidence="5" type="ORF">CYMTET_12630</name>
</gene>
<dbReference type="AlphaFoldDB" id="A0AAE0GJN5"/>
<accession>A0AAE0GJN5</accession>
<evidence type="ECO:0000313" key="6">
    <source>
        <dbReference type="Proteomes" id="UP001190700"/>
    </source>
</evidence>
<dbReference type="GO" id="GO:0015074">
    <property type="term" value="P:DNA integration"/>
    <property type="evidence" value="ECO:0007669"/>
    <property type="project" value="InterPro"/>
</dbReference>
<keyword evidence="6" id="KW-1185">Reference proteome</keyword>
<dbReference type="InterPro" id="IPR001965">
    <property type="entry name" value="Znf_PHD"/>
</dbReference>
<dbReference type="InterPro" id="IPR036397">
    <property type="entry name" value="RNaseH_sf"/>
</dbReference>
<dbReference type="InterPro" id="IPR012337">
    <property type="entry name" value="RNaseH-like_sf"/>
</dbReference>
<dbReference type="SUPFAM" id="SSF57903">
    <property type="entry name" value="FYVE/PHD zinc finger"/>
    <property type="match status" value="1"/>
</dbReference>
<keyword evidence="2" id="KW-0863">Zinc-finger</keyword>
<proteinExistence type="predicted"/>
<dbReference type="InterPro" id="IPR047157">
    <property type="entry name" value="PHRF1/Atg35"/>
</dbReference>
<dbReference type="PANTHER" id="PTHR12618">
    <property type="entry name" value="PHD AND RING FINGER DOMAIN-CONTAINING PROTEIN 1"/>
    <property type="match status" value="1"/>
</dbReference>
<dbReference type="InterPro" id="IPR019787">
    <property type="entry name" value="Znf_PHD-finger"/>
</dbReference>
<evidence type="ECO:0000256" key="1">
    <source>
        <dbReference type="ARBA" id="ARBA00022723"/>
    </source>
</evidence>
<dbReference type="SMART" id="SM00249">
    <property type="entry name" value="PHD"/>
    <property type="match status" value="1"/>
</dbReference>
<dbReference type="PANTHER" id="PTHR12618:SF20">
    <property type="entry name" value="PHD AND RING FINGER DOMAIN-CONTAINING PROTEIN 1"/>
    <property type="match status" value="1"/>
</dbReference>
<dbReference type="InterPro" id="IPR013083">
    <property type="entry name" value="Znf_RING/FYVE/PHD"/>
</dbReference>
<dbReference type="Gene3D" id="3.30.420.10">
    <property type="entry name" value="Ribonuclease H-like superfamily/Ribonuclease H"/>
    <property type="match status" value="1"/>
</dbReference>
<dbReference type="Gene3D" id="3.30.40.10">
    <property type="entry name" value="Zinc/RING finger domain, C3HC4 (zinc finger)"/>
    <property type="match status" value="1"/>
</dbReference>
<dbReference type="EMBL" id="LGRX02004848">
    <property type="protein sequence ID" value="KAK3279494.1"/>
    <property type="molecule type" value="Genomic_DNA"/>
</dbReference>
<dbReference type="Pfam" id="PF00628">
    <property type="entry name" value="PHD"/>
    <property type="match status" value="1"/>
</dbReference>
<dbReference type="GO" id="GO:0003676">
    <property type="term" value="F:nucleic acid binding"/>
    <property type="evidence" value="ECO:0007669"/>
    <property type="project" value="InterPro"/>
</dbReference>
<dbReference type="InterPro" id="IPR011011">
    <property type="entry name" value="Znf_FYVE_PHD"/>
</dbReference>
<keyword evidence="3" id="KW-0862">Zinc</keyword>
<name>A0AAE0GJN5_9CHLO</name>
<dbReference type="SUPFAM" id="SSF53098">
    <property type="entry name" value="Ribonuclease H-like"/>
    <property type="match status" value="1"/>
</dbReference>
<dbReference type="Proteomes" id="UP001190700">
    <property type="component" value="Unassembled WGS sequence"/>
</dbReference>
<evidence type="ECO:0000313" key="5">
    <source>
        <dbReference type="EMBL" id="KAK3279494.1"/>
    </source>
</evidence>
<protein>
    <recommendedName>
        <fullName evidence="4">Integrase catalytic domain-containing protein</fullName>
    </recommendedName>
</protein>
<dbReference type="GO" id="GO:0008270">
    <property type="term" value="F:zinc ion binding"/>
    <property type="evidence" value="ECO:0007669"/>
    <property type="project" value="UniProtKB-KW"/>
</dbReference>
<reference evidence="5 6" key="1">
    <citation type="journal article" date="2015" name="Genome Biol. Evol.">
        <title>Comparative Genomics of a Bacterivorous Green Alga Reveals Evolutionary Causalities and Consequences of Phago-Mixotrophic Mode of Nutrition.</title>
        <authorList>
            <person name="Burns J.A."/>
            <person name="Paasch A."/>
            <person name="Narechania A."/>
            <person name="Kim E."/>
        </authorList>
    </citation>
    <scope>NUCLEOTIDE SEQUENCE [LARGE SCALE GENOMIC DNA]</scope>
    <source>
        <strain evidence="5 6">PLY_AMNH</strain>
    </source>
</reference>
<organism evidence="5 6">
    <name type="scientific">Cymbomonas tetramitiformis</name>
    <dbReference type="NCBI Taxonomy" id="36881"/>
    <lineage>
        <taxon>Eukaryota</taxon>
        <taxon>Viridiplantae</taxon>
        <taxon>Chlorophyta</taxon>
        <taxon>Pyramimonadophyceae</taxon>
        <taxon>Pyramimonadales</taxon>
        <taxon>Pyramimonadaceae</taxon>
        <taxon>Cymbomonas</taxon>
    </lineage>
</organism>
<comment type="caution">
    <text evidence="5">The sequence shown here is derived from an EMBL/GenBank/DDBJ whole genome shotgun (WGS) entry which is preliminary data.</text>
</comment>
<evidence type="ECO:0000256" key="2">
    <source>
        <dbReference type="ARBA" id="ARBA00022771"/>
    </source>
</evidence>
<dbReference type="InterPro" id="IPR001584">
    <property type="entry name" value="Integrase_cat-core"/>
</dbReference>
<keyword evidence="1" id="KW-0479">Metal-binding</keyword>